<dbReference type="GO" id="GO:0043065">
    <property type="term" value="P:positive regulation of apoptotic process"/>
    <property type="evidence" value="ECO:0007669"/>
    <property type="project" value="TreeGrafter"/>
</dbReference>
<dbReference type="InterPro" id="IPR052491">
    <property type="entry name" value="TNFRSF10"/>
</dbReference>
<comment type="subcellular location">
    <subcellularLocation>
        <location evidence="1">Membrane</location>
    </subcellularLocation>
</comment>
<dbReference type="GO" id="GO:0004888">
    <property type="term" value="F:transmembrane signaling receptor activity"/>
    <property type="evidence" value="ECO:0007669"/>
    <property type="project" value="InterPro"/>
</dbReference>
<feature type="domain" description="TNFR-Cys" evidence="11">
    <location>
        <begin position="66"/>
        <end position="107"/>
    </location>
</feature>
<dbReference type="FunFam" id="2.10.50.10:FF:000004">
    <property type="entry name" value="Tumor necrosis factor receptor superfamily member 6"/>
    <property type="match status" value="1"/>
</dbReference>
<dbReference type="OMA" id="DRICRCK"/>
<feature type="disulfide bond" evidence="9">
    <location>
        <begin position="42"/>
        <end position="55"/>
    </location>
</feature>
<accession>A0A8D0GCC6</accession>
<evidence type="ECO:0000259" key="11">
    <source>
        <dbReference type="PROSITE" id="PS50050"/>
    </source>
</evidence>
<dbReference type="SUPFAM" id="SSF57586">
    <property type="entry name" value="TNF receptor-like"/>
    <property type="match status" value="2"/>
</dbReference>
<dbReference type="InterPro" id="IPR008063">
    <property type="entry name" value="Fas_rcpt"/>
</dbReference>
<feature type="domain" description="TNFR-Cys" evidence="11">
    <location>
        <begin position="29"/>
        <end position="64"/>
    </location>
</feature>
<dbReference type="GO" id="GO:0036462">
    <property type="term" value="P:TRAIL-activated apoptotic signaling pathway"/>
    <property type="evidence" value="ECO:0007669"/>
    <property type="project" value="TreeGrafter"/>
</dbReference>
<evidence type="ECO:0000256" key="6">
    <source>
        <dbReference type="ARBA" id="ARBA00023157"/>
    </source>
</evidence>
<evidence type="ECO:0000256" key="3">
    <source>
        <dbReference type="ARBA" id="ARBA00022729"/>
    </source>
</evidence>
<evidence type="ECO:0000256" key="7">
    <source>
        <dbReference type="ARBA" id="ARBA00023170"/>
    </source>
</evidence>
<dbReference type="AlphaFoldDB" id="A0A8D0GCC6"/>
<dbReference type="SMART" id="SM00208">
    <property type="entry name" value="TNFR"/>
    <property type="match status" value="2"/>
</dbReference>
<proteinExistence type="predicted"/>
<keyword evidence="8" id="KW-0325">Glycoprotein</keyword>
<dbReference type="Pfam" id="PF00020">
    <property type="entry name" value="TNFR_c6"/>
    <property type="match status" value="1"/>
</dbReference>
<dbReference type="PROSITE" id="PS50050">
    <property type="entry name" value="TNFR_NGFR_2"/>
    <property type="match status" value="2"/>
</dbReference>
<evidence type="ECO:0000256" key="8">
    <source>
        <dbReference type="ARBA" id="ARBA00023180"/>
    </source>
</evidence>
<keyword evidence="6 9" id="KW-1015">Disulfide bond</keyword>
<evidence type="ECO:0000313" key="12">
    <source>
        <dbReference type="Ensembl" id="ENSSPUP00000004184.1"/>
    </source>
</evidence>
<sequence length="115" mass="12722">MATAWLRIFLFMLLRFVSSPVESSLVRLSCADGEYEHSGRCCKSCRPGTYVSKHCSTPHTPGICFSCADGEDYTAHANGLEECLACRQCKDDQIIARACTVTCNTKCQCKLGYFC</sequence>
<comment type="caution">
    <text evidence="9">Lacks conserved residue(s) required for the propagation of feature annotation.</text>
</comment>
<dbReference type="PANTHER" id="PTHR46330">
    <property type="entry name" value="TUMOR NECROSIS FACTOR RECEPTOR SUPERFAMILY MEMBER 10B"/>
    <property type="match status" value="1"/>
</dbReference>
<keyword evidence="2" id="KW-0053">Apoptosis</keyword>
<dbReference type="GO" id="GO:0006955">
    <property type="term" value="P:immune response"/>
    <property type="evidence" value="ECO:0007669"/>
    <property type="project" value="InterPro"/>
</dbReference>
<protein>
    <recommendedName>
        <fullName evidence="11">TNFR-Cys domain-containing protein</fullName>
    </recommendedName>
</protein>
<evidence type="ECO:0000256" key="1">
    <source>
        <dbReference type="ARBA" id="ARBA00004370"/>
    </source>
</evidence>
<feature type="chain" id="PRO_5034548696" description="TNFR-Cys domain-containing protein" evidence="10">
    <location>
        <begin position="24"/>
        <end position="115"/>
    </location>
</feature>
<evidence type="ECO:0000256" key="9">
    <source>
        <dbReference type="PROSITE-ProRule" id="PRU00206"/>
    </source>
</evidence>
<keyword evidence="3 10" id="KW-0732">Signal</keyword>
<dbReference type="PROSITE" id="PS00652">
    <property type="entry name" value="TNFR_NGFR_1"/>
    <property type="match status" value="1"/>
</dbReference>
<keyword evidence="7" id="KW-0675">Receptor</keyword>
<feature type="disulfide bond" evidence="9">
    <location>
        <begin position="89"/>
        <end position="107"/>
    </location>
</feature>
<keyword evidence="5" id="KW-0472">Membrane</keyword>
<evidence type="ECO:0000256" key="5">
    <source>
        <dbReference type="ARBA" id="ARBA00023136"/>
    </source>
</evidence>
<dbReference type="PANTHER" id="PTHR46330:SF16">
    <property type="entry name" value="TUMOR NECROSIS FACTOR RECEPTOR SUPERFAMILY MEMBER 22"/>
    <property type="match status" value="1"/>
</dbReference>
<evidence type="ECO:0000256" key="4">
    <source>
        <dbReference type="ARBA" id="ARBA00022737"/>
    </source>
</evidence>
<keyword evidence="13" id="KW-1185">Reference proteome</keyword>
<feature type="signal peptide" evidence="10">
    <location>
        <begin position="1"/>
        <end position="23"/>
    </location>
</feature>
<dbReference type="PRINTS" id="PR01680">
    <property type="entry name" value="TNFACTORR6"/>
</dbReference>
<dbReference type="InterPro" id="IPR001368">
    <property type="entry name" value="TNFR/NGFR_Cys_rich_reg"/>
</dbReference>
<name>A0A8D0GCC6_SPHPU</name>
<dbReference type="GO" id="GO:0005886">
    <property type="term" value="C:plasma membrane"/>
    <property type="evidence" value="ECO:0007669"/>
    <property type="project" value="TreeGrafter"/>
</dbReference>
<feature type="repeat" description="TNFR-Cys" evidence="9">
    <location>
        <begin position="29"/>
        <end position="64"/>
    </location>
</feature>
<evidence type="ECO:0000256" key="10">
    <source>
        <dbReference type="SAM" id="SignalP"/>
    </source>
</evidence>
<dbReference type="GeneTree" id="ENSGT00930000151070"/>
<dbReference type="Gene3D" id="2.10.50.10">
    <property type="entry name" value="Tumor Necrosis Factor Receptor, subunit A, domain 2"/>
    <property type="match status" value="2"/>
</dbReference>
<dbReference type="Ensembl" id="ENSSPUT00000004446.1">
    <property type="protein sequence ID" value="ENSSPUP00000004184.1"/>
    <property type="gene ID" value="ENSSPUG00000003240.1"/>
</dbReference>
<reference evidence="12" key="2">
    <citation type="submission" date="2025-09" db="UniProtKB">
        <authorList>
            <consortium name="Ensembl"/>
        </authorList>
    </citation>
    <scope>IDENTIFICATION</scope>
</reference>
<feature type="repeat" description="TNFR-Cys" evidence="9">
    <location>
        <begin position="66"/>
        <end position="107"/>
    </location>
</feature>
<feature type="disulfide bond" evidence="9">
    <location>
        <begin position="86"/>
        <end position="99"/>
    </location>
</feature>
<reference evidence="12" key="1">
    <citation type="submission" date="2025-08" db="UniProtKB">
        <authorList>
            <consortium name="Ensembl"/>
        </authorList>
    </citation>
    <scope>IDENTIFICATION</scope>
</reference>
<keyword evidence="4" id="KW-0677">Repeat</keyword>
<dbReference type="Proteomes" id="UP000694392">
    <property type="component" value="Unplaced"/>
</dbReference>
<evidence type="ECO:0000256" key="2">
    <source>
        <dbReference type="ARBA" id="ARBA00022703"/>
    </source>
</evidence>
<dbReference type="GO" id="GO:0009986">
    <property type="term" value="C:cell surface"/>
    <property type="evidence" value="ECO:0007669"/>
    <property type="project" value="TreeGrafter"/>
</dbReference>
<organism evidence="12 13">
    <name type="scientific">Sphenodon punctatus</name>
    <name type="common">Tuatara</name>
    <name type="synonym">Hatteria punctata</name>
    <dbReference type="NCBI Taxonomy" id="8508"/>
    <lineage>
        <taxon>Eukaryota</taxon>
        <taxon>Metazoa</taxon>
        <taxon>Chordata</taxon>
        <taxon>Craniata</taxon>
        <taxon>Vertebrata</taxon>
        <taxon>Euteleostomi</taxon>
        <taxon>Lepidosauria</taxon>
        <taxon>Sphenodontia</taxon>
        <taxon>Sphenodontidae</taxon>
        <taxon>Sphenodon</taxon>
    </lineage>
</organism>
<evidence type="ECO:0000313" key="13">
    <source>
        <dbReference type="Proteomes" id="UP000694392"/>
    </source>
</evidence>